<protein>
    <submittedName>
        <fullName evidence="1">Uncharacterized protein</fullName>
    </submittedName>
</protein>
<dbReference type="Pfam" id="PF12150">
    <property type="entry name" value="MFP2b"/>
    <property type="match status" value="2"/>
</dbReference>
<evidence type="ECO:0000313" key="1">
    <source>
        <dbReference type="EMBL" id="CAD6195327.1"/>
    </source>
</evidence>
<dbReference type="OrthoDB" id="5863054at2759"/>
<dbReference type="SUPFAM" id="SSF141739">
    <property type="entry name" value="MFPT repeat-like"/>
    <property type="match status" value="2"/>
</dbReference>
<proteinExistence type="predicted"/>
<dbReference type="Proteomes" id="UP000835052">
    <property type="component" value="Unassembled WGS sequence"/>
</dbReference>
<accession>A0A8S1HJY7</accession>
<keyword evidence="2" id="KW-1185">Reference proteome</keyword>
<comment type="caution">
    <text evidence="1">The sequence shown here is derived from an EMBL/GenBank/DDBJ whole genome shotgun (WGS) entry which is preliminary data.</text>
</comment>
<dbReference type="PANTHER" id="PTHR31578">
    <property type="entry name" value="PROTEIN CBG21223-RELATED"/>
    <property type="match status" value="1"/>
</dbReference>
<dbReference type="PANTHER" id="PTHR31578:SF5">
    <property type="entry name" value="NEMATODE SPECIFIC PEPTIDE FAMILY"/>
    <property type="match status" value="1"/>
</dbReference>
<gene>
    <name evidence="1" type="ORF">CAUJ_LOCUS11246</name>
</gene>
<name>A0A8S1HJY7_9PELO</name>
<reference evidence="1" key="1">
    <citation type="submission" date="2020-10" db="EMBL/GenBank/DDBJ databases">
        <authorList>
            <person name="Kikuchi T."/>
        </authorList>
    </citation>
    <scope>NUCLEOTIDE SEQUENCE</scope>
    <source>
        <strain evidence="1">NKZ352</strain>
    </source>
</reference>
<dbReference type="InterPro" id="IPR021010">
    <property type="entry name" value="Cytosolic_motility_protein"/>
</dbReference>
<dbReference type="AlphaFoldDB" id="A0A8S1HJY7"/>
<dbReference type="EMBL" id="CAJGYM010000053">
    <property type="protein sequence ID" value="CAD6195327.1"/>
    <property type="molecule type" value="Genomic_DNA"/>
</dbReference>
<evidence type="ECO:0000313" key="2">
    <source>
        <dbReference type="Proteomes" id="UP000835052"/>
    </source>
</evidence>
<sequence length="371" mass="41869">MTSPKIIDDVWTYQKVGTPFPCHGQKALGEANKYVALWYKHGKPVMGQAWNDSGVVQCSFSMDKKCYTGAEVGGGIQLLIYEGNHVTKSFYYDWINLTTWRSSLSREKYDIVRCGSASPAFWKERRLLGNYDIDSDIATFAEDDHTEVKLSQPTVSVVMVLVRVTSGAPPYCQCETCVTNMASDKNAQKTLKRPLSVNDWEDYNWGTEWPQKRPLMSALGRELPNPKGFQKQYVAMWYRHGKPIMGRAWNVAGKIEASFVDPSCDREFSGPSVGSLQLLIQLPATAVGYDYVWMPYEQAYQFRDKDYLPVHMNYVCPAVFKIGPYEALGGLDMNTERASVALEGKVTTLEGGQVRQLLVLCRREHDGTMVI</sequence>
<organism evidence="1 2">
    <name type="scientific">Caenorhabditis auriculariae</name>
    <dbReference type="NCBI Taxonomy" id="2777116"/>
    <lineage>
        <taxon>Eukaryota</taxon>
        <taxon>Metazoa</taxon>
        <taxon>Ecdysozoa</taxon>
        <taxon>Nematoda</taxon>
        <taxon>Chromadorea</taxon>
        <taxon>Rhabditida</taxon>
        <taxon>Rhabditina</taxon>
        <taxon>Rhabditomorpha</taxon>
        <taxon>Rhabditoidea</taxon>
        <taxon>Rhabditidae</taxon>
        <taxon>Peloderinae</taxon>
        <taxon>Caenorhabditis</taxon>
    </lineage>
</organism>